<feature type="compositionally biased region" description="Acidic residues" evidence="13">
    <location>
        <begin position="748"/>
        <end position="759"/>
    </location>
</feature>
<keyword evidence="7 16" id="KW-0418">Kinase</keyword>
<feature type="binding site" evidence="12">
    <location>
        <position position="895"/>
    </location>
    <ligand>
        <name>ATP</name>
        <dbReference type="ChEBI" id="CHEBI:30616"/>
    </ligand>
</feature>
<feature type="region of interest" description="Disordered" evidence="13">
    <location>
        <begin position="737"/>
        <end position="759"/>
    </location>
</feature>
<evidence type="ECO:0000256" key="4">
    <source>
        <dbReference type="ARBA" id="ARBA00022692"/>
    </source>
</evidence>
<keyword evidence="16" id="KW-0675">Receptor</keyword>
<keyword evidence="2" id="KW-0723">Serine/threonine-protein kinase</keyword>
<dbReference type="GO" id="GO:0005524">
    <property type="term" value="F:ATP binding"/>
    <property type="evidence" value="ECO:0007669"/>
    <property type="project" value="UniProtKB-UniRule"/>
</dbReference>
<dbReference type="Pfam" id="PF12819">
    <property type="entry name" value="Malectin_like"/>
    <property type="match status" value="1"/>
</dbReference>
<dbReference type="OMA" id="HNENSHR"/>
<dbReference type="PANTHER" id="PTHR27003:SF331">
    <property type="entry name" value="SERINE_THREONINE_DUAL SPECIFICITY PROTEIN KINASE, CATALYTIC DOMAIN-CONTAINING PROTEIN-RELATED"/>
    <property type="match status" value="1"/>
</dbReference>
<feature type="signal peptide" evidence="14">
    <location>
        <begin position="1"/>
        <end position="25"/>
    </location>
</feature>
<evidence type="ECO:0000256" key="11">
    <source>
        <dbReference type="ARBA" id="ARBA00023180"/>
    </source>
</evidence>
<feature type="domain" description="Protein kinase" evidence="15">
    <location>
        <begin position="451"/>
        <end position="733"/>
    </location>
</feature>
<keyword evidence="11" id="KW-0325">Glycoprotein</keyword>
<evidence type="ECO:0000256" key="14">
    <source>
        <dbReference type="SAM" id="SignalP"/>
    </source>
</evidence>
<keyword evidence="5 14" id="KW-0732">Signal</keyword>
<evidence type="ECO:0000256" key="10">
    <source>
        <dbReference type="ARBA" id="ARBA00023136"/>
    </source>
</evidence>
<dbReference type="PROSITE" id="PS00108">
    <property type="entry name" value="PROTEIN_KINASE_ST"/>
    <property type="match status" value="2"/>
</dbReference>
<evidence type="ECO:0000313" key="16">
    <source>
        <dbReference type="EMBL" id="PSS30528.1"/>
    </source>
</evidence>
<dbReference type="FunFam" id="1.10.510.10:FF:000252">
    <property type="entry name" value="Receptor-like protein kinase FERONIA"/>
    <property type="match status" value="2"/>
</dbReference>
<dbReference type="InParanoid" id="A0A2R6RKH6"/>
<dbReference type="GO" id="GO:0010038">
    <property type="term" value="P:response to metal ion"/>
    <property type="evidence" value="ECO:0007669"/>
    <property type="project" value="UniProtKB-ARBA"/>
</dbReference>
<dbReference type="EMBL" id="NKQK01000005">
    <property type="protein sequence ID" value="PSS30528.1"/>
    <property type="molecule type" value="Genomic_DNA"/>
</dbReference>
<dbReference type="InterPro" id="IPR000719">
    <property type="entry name" value="Prot_kinase_dom"/>
</dbReference>
<feature type="chain" id="PRO_5015328373" evidence="14">
    <location>
        <begin position="26"/>
        <end position="1216"/>
    </location>
</feature>
<sequence>MFLCPFSMMISLYFILHHVINPVASYSPALYYPPDNIAVNCGSTGNSTASDGRKWIGDINSKYITSHGSRGKLMSLKAIDQHQSPDPVPYMTARISHSQFSYTFQGTPGQKFIRLHFYPASYRRFKRSKAFFSVKVGRCTLLSNFSASLAADVLGLRSFSKEFCVNVEENQPLVIKFSPVSGGPSDEVYAFVNGIEIVSMPTGLYHTKDGDPGAPVLGNKYQFPIDKSIALEMVQRLNVGGRSILSKYDTGMFREWSADSNYLLQSSVLPDTTTSRIKYTEIPAYVAPQNVYQTSWSMDPGKQVYKPVNFTWKLPVDLGFRYLLRIHFCELEYEIKESGNMQFSILFNEEVAETNADVMKWSGGNGVAVYRDYVVIMEGDRLQGKRDLLITLFPHRDDNQDWYVQIDAILKGDGVTYCGEKIGEKDMSSSPSEGLCRRFSLAEILSATNNFDDELVVGRGGFGKVYKAVIDGGATTVTIKRLNSKSKQGAGEFWTEIKMIFNLRHTHLVSLIGYCDERPEMILVYEYMEYGTLADHLYKINTDCNGIICHLSWEQRLNICIGAARGLDYLHTGTRHGIIHRDVKTTNILLDKDRIAKISDFGLCKLGPTSRSRTHVSTDVKGTFGYFDPAYFQTRRLTKKSDVYAFGVVMLEVLCGRPAVDRRLDGEQHSLVLWAQHCMTEKKLDQIVHPSLRDEISPKCLMVFVEVASKCLHSLPNERPTMADVVVSLECALASNDASDDQHSGSFTEEDNSASEEVDEQIDDRTQLHNALQLATVPSPSTLAQHNENSHRQKRSKGKFSKVIQRSFAFLAKGMDIRKKKRDYDSTSEKSLLEFGSTSGRLKRDNDTYLCRSFSLEEILRATHNFDESLKIGDGGFGKVYKGRINHGTIEVAIKRSTPYSSKQGVHEFMTEIHSLSQLRHRHLVSLIGYCNEDCEMILIYEYMSRGTLRDHLYNSDNLPLSWKKRLEICIGAARGLHYLHAGANRTIIHRDVKTTNILLDDNWVAKVADFGLSKENWNNMSNTQISTAVMGSFGYMDPEYFRWLRLTEKSDVYSFGVVLFEVLCARHPLDKTLERYQVNLAEWGRISYKNGTLDQIIDANIKGEIAVECLNKYVEIAVNCLCDMGIARPSMGDVLWNLEYALSLQETTDDKTQRGWDTTESMDHDVRCFNNEDDEMIASGGHMSSDGVEQVLPICSGDRLYSGPGFSEIMDPSAR</sequence>
<dbReference type="SMART" id="SM00220">
    <property type="entry name" value="S_TKc"/>
    <property type="match status" value="2"/>
</dbReference>
<evidence type="ECO:0000259" key="15">
    <source>
        <dbReference type="PROSITE" id="PS50011"/>
    </source>
</evidence>
<dbReference type="GO" id="GO:0004674">
    <property type="term" value="F:protein serine/threonine kinase activity"/>
    <property type="evidence" value="ECO:0007669"/>
    <property type="project" value="UniProtKB-KW"/>
</dbReference>
<dbReference type="Pfam" id="PF07714">
    <property type="entry name" value="PK_Tyr_Ser-Thr"/>
    <property type="match status" value="2"/>
</dbReference>
<dbReference type="Gene3D" id="2.60.120.430">
    <property type="entry name" value="Galactose-binding lectin"/>
    <property type="match status" value="2"/>
</dbReference>
<comment type="subcellular location">
    <subcellularLocation>
        <location evidence="1">Membrane</location>
        <topology evidence="1">Single-pass type I membrane protein</topology>
    </subcellularLocation>
</comment>
<evidence type="ECO:0000256" key="2">
    <source>
        <dbReference type="ARBA" id="ARBA00022527"/>
    </source>
</evidence>
<dbReference type="STRING" id="1590841.A0A2R6RKH6"/>
<evidence type="ECO:0000256" key="3">
    <source>
        <dbReference type="ARBA" id="ARBA00022679"/>
    </source>
</evidence>
<keyword evidence="17" id="KW-1185">Reference proteome</keyword>
<keyword evidence="8 12" id="KW-0067">ATP-binding</keyword>
<evidence type="ECO:0000256" key="7">
    <source>
        <dbReference type="ARBA" id="ARBA00022777"/>
    </source>
</evidence>
<dbReference type="SUPFAM" id="SSF56112">
    <property type="entry name" value="Protein kinase-like (PK-like)"/>
    <property type="match status" value="2"/>
</dbReference>
<dbReference type="OrthoDB" id="1720310at2759"/>
<accession>A0A2R6RKH6</accession>
<keyword evidence="10" id="KW-0472">Membrane</keyword>
<gene>
    <name evidence="16" type="ORF">CEY00_Acc05814</name>
</gene>
<evidence type="ECO:0000256" key="12">
    <source>
        <dbReference type="PROSITE-ProRule" id="PRU10141"/>
    </source>
</evidence>
<dbReference type="FunFam" id="2.60.120.430:FF:000007">
    <property type="entry name" value="FERONIA receptor-like kinase"/>
    <property type="match status" value="1"/>
</dbReference>
<dbReference type="PROSITE" id="PS50011">
    <property type="entry name" value="PROTEIN_KINASE_DOM"/>
    <property type="match status" value="2"/>
</dbReference>
<dbReference type="InterPro" id="IPR011009">
    <property type="entry name" value="Kinase-like_dom_sf"/>
</dbReference>
<dbReference type="GO" id="GO:0005886">
    <property type="term" value="C:plasma membrane"/>
    <property type="evidence" value="ECO:0007669"/>
    <property type="project" value="TreeGrafter"/>
</dbReference>
<evidence type="ECO:0000256" key="9">
    <source>
        <dbReference type="ARBA" id="ARBA00022989"/>
    </source>
</evidence>
<name>A0A2R6RKH6_ACTCC</name>
<dbReference type="InterPro" id="IPR017441">
    <property type="entry name" value="Protein_kinase_ATP_BS"/>
</dbReference>
<protein>
    <submittedName>
        <fullName evidence="16">Receptor-like protein kinase</fullName>
    </submittedName>
</protein>
<proteinExistence type="predicted"/>
<dbReference type="GO" id="GO:0004714">
    <property type="term" value="F:transmembrane receptor protein tyrosine kinase activity"/>
    <property type="evidence" value="ECO:0007669"/>
    <property type="project" value="InterPro"/>
</dbReference>
<dbReference type="Gene3D" id="3.30.200.20">
    <property type="entry name" value="Phosphorylase Kinase, domain 1"/>
    <property type="match status" value="2"/>
</dbReference>
<dbReference type="Gramene" id="PSS30528">
    <property type="protein sequence ID" value="PSS30528"/>
    <property type="gene ID" value="CEY00_Acc05814"/>
</dbReference>
<dbReference type="FunFam" id="3.30.200.20:FF:000039">
    <property type="entry name" value="receptor-like protein kinase FERONIA"/>
    <property type="match status" value="2"/>
</dbReference>
<dbReference type="CDD" id="cd14066">
    <property type="entry name" value="STKc_IRAK"/>
    <property type="match status" value="1"/>
</dbReference>
<dbReference type="AlphaFoldDB" id="A0A2R6RKH6"/>
<dbReference type="Gene3D" id="1.10.510.10">
    <property type="entry name" value="Transferase(Phosphotransferase) domain 1"/>
    <property type="match status" value="2"/>
</dbReference>
<dbReference type="FunFam" id="2.60.120.430:FF:000003">
    <property type="entry name" value="FERONIA receptor-like kinase"/>
    <property type="match status" value="1"/>
</dbReference>
<evidence type="ECO:0000313" key="17">
    <source>
        <dbReference type="Proteomes" id="UP000241394"/>
    </source>
</evidence>
<dbReference type="InterPro" id="IPR008271">
    <property type="entry name" value="Ser/Thr_kinase_AS"/>
</dbReference>
<feature type="domain" description="Protein kinase" evidence="15">
    <location>
        <begin position="866"/>
        <end position="1142"/>
    </location>
</feature>
<dbReference type="GO" id="GO:0009506">
    <property type="term" value="C:plasmodesma"/>
    <property type="evidence" value="ECO:0007669"/>
    <property type="project" value="TreeGrafter"/>
</dbReference>
<evidence type="ECO:0000256" key="6">
    <source>
        <dbReference type="ARBA" id="ARBA00022741"/>
    </source>
</evidence>
<comment type="caution">
    <text evidence="16">The sequence shown here is derived from an EMBL/GenBank/DDBJ whole genome shotgun (WGS) entry which is preliminary data.</text>
</comment>
<evidence type="ECO:0000256" key="1">
    <source>
        <dbReference type="ARBA" id="ARBA00004479"/>
    </source>
</evidence>
<keyword evidence="4" id="KW-0812">Transmembrane</keyword>
<dbReference type="InterPro" id="IPR024788">
    <property type="entry name" value="Malectin-like_Carb-bd_dom"/>
</dbReference>
<dbReference type="InterPro" id="IPR001245">
    <property type="entry name" value="Ser-Thr/Tyr_kinase_cat_dom"/>
</dbReference>
<evidence type="ECO:0000256" key="5">
    <source>
        <dbReference type="ARBA" id="ARBA00022729"/>
    </source>
</evidence>
<keyword evidence="9" id="KW-1133">Transmembrane helix</keyword>
<dbReference type="PROSITE" id="PS00107">
    <property type="entry name" value="PROTEIN_KINASE_ATP"/>
    <property type="match status" value="1"/>
</dbReference>
<dbReference type="InterPro" id="IPR045272">
    <property type="entry name" value="ANXUR1/2-like"/>
</dbReference>
<keyword evidence="3" id="KW-0808">Transferase</keyword>
<evidence type="ECO:0000256" key="8">
    <source>
        <dbReference type="ARBA" id="ARBA00022840"/>
    </source>
</evidence>
<reference evidence="17" key="2">
    <citation type="journal article" date="2018" name="BMC Genomics">
        <title>A manually annotated Actinidia chinensis var. chinensis (kiwifruit) genome highlights the challenges associated with draft genomes and gene prediction in plants.</title>
        <authorList>
            <person name="Pilkington S.M."/>
            <person name="Crowhurst R."/>
            <person name="Hilario E."/>
            <person name="Nardozza S."/>
            <person name="Fraser L."/>
            <person name="Peng Y."/>
            <person name="Gunaseelan K."/>
            <person name="Simpson R."/>
            <person name="Tahir J."/>
            <person name="Deroles S.C."/>
            <person name="Templeton K."/>
            <person name="Luo Z."/>
            <person name="Davy M."/>
            <person name="Cheng C."/>
            <person name="McNeilage M."/>
            <person name="Scaglione D."/>
            <person name="Liu Y."/>
            <person name="Zhang Q."/>
            <person name="Datson P."/>
            <person name="De Silva N."/>
            <person name="Gardiner S.E."/>
            <person name="Bassett H."/>
            <person name="Chagne D."/>
            <person name="McCallum J."/>
            <person name="Dzierzon H."/>
            <person name="Deng C."/>
            <person name="Wang Y.Y."/>
            <person name="Barron L."/>
            <person name="Manako K."/>
            <person name="Bowen J."/>
            <person name="Foster T.M."/>
            <person name="Erridge Z.A."/>
            <person name="Tiffin H."/>
            <person name="Waite C.N."/>
            <person name="Davies K.M."/>
            <person name="Grierson E.P."/>
            <person name="Laing W.A."/>
            <person name="Kirk R."/>
            <person name="Chen X."/>
            <person name="Wood M."/>
            <person name="Montefiori M."/>
            <person name="Brummell D.A."/>
            <person name="Schwinn K.E."/>
            <person name="Catanach A."/>
            <person name="Fullerton C."/>
            <person name="Li D."/>
            <person name="Meiyalaghan S."/>
            <person name="Nieuwenhuizen N."/>
            <person name="Read N."/>
            <person name="Prakash R."/>
            <person name="Hunter D."/>
            <person name="Zhang H."/>
            <person name="McKenzie M."/>
            <person name="Knabel M."/>
            <person name="Harris A."/>
            <person name="Allan A.C."/>
            <person name="Gleave A."/>
            <person name="Chen A."/>
            <person name="Janssen B.J."/>
            <person name="Plunkett B."/>
            <person name="Ampomah-Dwamena C."/>
            <person name="Voogd C."/>
            <person name="Leif D."/>
            <person name="Lafferty D."/>
            <person name="Souleyre E.J.F."/>
            <person name="Varkonyi-Gasic E."/>
            <person name="Gambi F."/>
            <person name="Hanley J."/>
            <person name="Yao J.L."/>
            <person name="Cheung J."/>
            <person name="David K.M."/>
            <person name="Warren B."/>
            <person name="Marsh K."/>
            <person name="Snowden K.C."/>
            <person name="Lin-Wang K."/>
            <person name="Brian L."/>
            <person name="Martinez-Sanchez M."/>
            <person name="Wang M."/>
            <person name="Ileperuma N."/>
            <person name="Macnee N."/>
            <person name="Campin R."/>
            <person name="McAtee P."/>
            <person name="Drummond R.S.M."/>
            <person name="Espley R.V."/>
            <person name="Ireland H.S."/>
            <person name="Wu R."/>
            <person name="Atkinson R.G."/>
            <person name="Karunairetnam S."/>
            <person name="Bulley S."/>
            <person name="Chunkath S."/>
            <person name="Hanley Z."/>
            <person name="Storey R."/>
            <person name="Thrimawithana A.H."/>
            <person name="Thomson S."/>
            <person name="David C."/>
            <person name="Testolin R."/>
            <person name="Huang H."/>
            <person name="Hellens R.P."/>
            <person name="Schaffer R.J."/>
        </authorList>
    </citation>
    <scope>NUCLEOTIDE SEQUENCE [LARGE SCALE GENOMIC DNA]</scope>
    <source>
        <strain evidence="17">cv. Red5</strain>
    </source>
</reference>
<keyword evidence="6 12" id="KW-0547">Nucleotide-binding</keyword>
<dbReference type="Proteomes" id="UP000241394">
    <property type="component" value="Chromosome LG5"/>
</dbReference>
<organism evidence="16 17">
    <name type="scientific">Actinidia chinensis var. chinensis</name>
    <name type="common">Chinese soft-hair kiwi</name>
    <dbReference type="NCBI Taxonomy" id="1590841"/>
    <lineage>
        <taxon>Eukaryota</taxon>
        <taxon>Viridiplantae</taxon>
        <taxon>Streptophyta</taxon>
        <taxon>Embryophyta</taxon>
        <taxon>Tracheophyta</taxon>
        <taxon>Spermatophyta</taxon>
        <taxon>Magnoliopsida</taxon>
        <taxon>eudicotyledons</taxon>
        <taxon>Gunneridae</taxon>
        <taxon>Pentapetalae</taxon>
        <taxon>asterids</taxon>
        <taxon>Ericales</taxon>
        <taxon>Actinidiaceae</taxon>
        <taxon>Actinidia</taxon>
    </lineage>
</organism>
<reference evidence="16 17" key="1">
    <citation type="submission" date="2017-07" db="EMBL/GenBank/DDBJ databases">
        <title>An improved, manually edited Actinidia chinensis var. chinensis (kiwifruit) genome highlights the challenges associated with draft genomes and gene prediction in plants.</title>
        <authorList>
            <person name="Pilkington S."/>
            <person name="Crowhurst R."/>
            <person name="Hilario E."/>
            <person name="Nardozza S."/>
            <person name="Fraser L."/>
            <person name="Peng Y."/>
            <person name="Gunaseelan K."/>
            <person name="Simpson R."/>
            <person name="Tahir J."/>
            <person name="Deroles S."/>
            <person name="Templeton K."/>
            <person name="Luo Z."/>
            <person name="Davy M."/>
            <person name="Cheng C."/>
            <person name="Mcneilage M."/>
            <person name="Scaglione D."/>
            <person name="Liu Y."/>
            <person name="Zhang Q."/>
            <person name="Datson P."/>
            <person name="De Silva N."/>
            <person name="Gardiner S."/>
            <person name="Bassett H."/>
            <person name="Chagne D."/>
            <person name="Mccallum J."/>
            <person name="Dzierzon H."/>
            <person name="Deng C."/>
            <person name="Wang Y.-Y."/>
            <person name="Barron N."/>
            <person name="Manako K."/>
            <person name="Bowen J."/>
            <person name="Foster T."/>
            <person name="Erridge Z."/>
            <person name="Tiffin H."/>
            <person name="Waite C."/>
            <person name="Davies K."/>
            <person name="Grierson E."/>
            <person name="Laing W."/>
            <person name="Kirk R."/>
            <person name="Chen X."/>
            <person name="Wood M."/>
            <person name="Montefiori M."/>
            <person name="Brummell D."/>
            <person name="Schwinn K."/>
            <person name="Catanach A."/>
            <person name="Fullerton C."/>
            <person name="Li D."/>
            <person name="Meiyalaghan S."/>
            <person name="Nieuwenhuizen N."/>
            <person name="Read N."/>
            <person name="Prakash R."/>
            <person name="Hunter D."/>
            <person name="Zhang H."/>
            <person name="Mckenzie M."/>
            <person name="Knabel M."/>
            <person name="Harris A."/>
            <person name="Allan A."/>
            <person name="Chen A."/>
            <person name="Janssen B."/>
            <person name="Plunkett B."/>
            <person name="Dwamena C."/>
            <person name="Voogd C."/>
            <person name="Leif D."/>
            <person name="Lafferty D."/>
            <person name="Souleyre E."/>
            <person name="Varkonyi-Gasic E."/>
            <person name="Gambi F."/>
            <person name="Hanley J."/>
            <person name="Yao J.-L."/>
            <person name="Cheung J."/>
            <person name="David K."/>
            <person name="Warren B."/>
            <person name="Marsh K."/>
            <person name="Snowden K."/>
            <person name="Lin-Wang K."/>
            <person name="Brian L."/>
            <person name="Martinez-Sanchez M."/>
            <person name="Wang M."/>
            <person name="Ileperuma N."/>
            <person name="Macnee N."/>
            <person name="Campin R."/>
            <person name="Mcatee P."/>
            <person name="Drummond R."/>
            <person name="Espley R."/>
            <person name="Ireland H."/>
            <person name="Wu R."/>
            <person name="Atkinson R."/>
            <person name="Karunairetnam S."/>
            <person name="Bulley S."/>
            <person name="Chunkath S."/>
            <person name="Hanley Z."/>
            <person name="Storey R."/>
            <person name="Thrimawithana A."/>
            <person name="Thomson S."/>
            <person name="David C."/>
            <person name="Testolin R."/>
        </authorList>
    </citation>
    <scope>NUCLEOTIDE SEQUENCE [LARGE SCALE GENOMIC DNA]</scope>
    <source>
        <strain evidence="17">cv. Red5</strain>
        <tissue evidence="16">Young leaf</tissue>
    </source>
</reference>
<dbReference type="PANTHER" id="PTHR27003">
    <property type="entry name" value="OS07G0166700 PROTEIN"/>
    <property type="match status" value="1"/>
</dbReference>
<evidence type="ECO:0000256" key="13">
    <source>
        <dbReference type="SAM" id="MobiDB-lite"/>
    </source>
</evidence>